<evidence type="ECO:0000256" key="14">
    <source>
        <dbReference type="ARBA" id="ARBA00023242"/>
    </source>
</evidence>
<feature type="compositionally biased region" description="Acidic residues" evidence="17">
    <location>
        <begin position="361"/>
        <end position="373"/>
    </location>
</feature>
<evidence type="ECO:0000256" key="3">
    <source>
        <dbReference type="ARBA" id="ARBA00004214"/>
    </source>
</evidence>
<dbReference type="GeneID" id="101997609"/>
<evidence type="ECO:0000256" key="1">
    <source>
        <dbReference type="ARBA" id="ARBA00004123"/>
    </source>
</evidence>
<evidence type="ECO:0000256" key="17">
    <source>
        <dbReference type="SAM" id="MobiDB-lite"/>
    </source>
</evidence>
<keyword evidence="7" id="KW-0963">Cytoplasm</keyword>
<evidence type="ECO:0000259" key="19">
    <source>
        <dbReference type="Pfam" id="PF12178"/>
    </source>
</evidence>
<dbReference type="RefSeq" id="XP_026633134.1">
    <property type="nucleotide sequence ID" value="XM_026777333.1"/>
</dbReference>
<proteinExistence type="inferred from homology"/>
<evidence type="ECO:0000256" key="2">
    <source>
        <dbReference type="ARBA" id="ARBA00004186"/>
    </source>
</evidence>
<evidence type="ECO:0000256" key="9">
    <source>
        <dbReference type="ARBA" id="ARBA00022701"/>
    </source>
</evidence>
<dbReference type="Gene3D" id="1.20.5.3600">
    <property type="match status" value="1"/>
</dbReference>
<keyword evidence="13" id="KW-0206">Cytoskeleton</keyword>
<dbReference type="Gene3D" id="6.10.250.2990">
    <property type="match status" value="1"/>
</dbReference>
<feature type="compositionally biased region" description="Basic and acidic residues" evidence="17">
    <location>
        <begin position="597"/>
        <end position="607"/>
    </location>
</feature>
<comment type="subcellular location">
    <subcellularLocation>
        <location evidence="4">Chromosome</location>
        <location evidence="4">Centromere</location>
        <location evidence="4">Kinetochore</location>
    </subcellularLocation>
    <subcellularLocation>
        <location evidence="2">Cytoplasm</location>
        <location evidence="2">Cytoskeleton</location>
        <location evidence="2">Spindle</location>
    </subcellularLocation>
    <subcellularLocation>
        <location evidence="3">Midbody</location>
    </subcellularLocation>
    <subcellularLocation>
        <location evidence="1">Nucleus</location>
    </subcellularLocation>
</comment>
<evidence type="ECO:0000256" key="12">
    <source>
        <dbReference type="ARBA" id="ARBA00022838"/>
    </source>
</evidence>
<evidence type="ECO:0000313" key="20">
    <source>
        <dbReference type="Proteomes" id="UP000694915"/>
    </source>
</evidence>
<gene>
    <name evidence="21" type="primary">Incenp</name>
</gene>
<evidence type="ECO:0000259" key="18">
    <source>
        <dbReference type="Pfam" id="PF03941"/>
    </source>
</evidence>
<comment type="similarity">
    <text evidence="5">Belongs to the INCENP family.</text>
</comment>
<feature type="region of interest" description="Disordered" evidence="17">
    <location>
        <begin position="52"/>
        <end position="115"/>
    </location>
</feature>
<keyword evidence="14" id="KW-0539">Nucleus</keyword>
<feature type="compositionally biased region" description="Polar residues" evidence="17">
    <location>
        <begin position="177"/>
        <end position="192"/>
    </location>
</feature>
<feature type="compositionally biased region" description="Acidic residues" evidence="17">
    <location>
        <begin position="427"/>
        <end position="438"/>
    </location>
</feature>
<dbReference type="Pfam" id="PF03941">
    <property type="entry name" value="INCENP_ARK-bind"/>
    <property type="match status" value="1"/>
</dbReference>
<evidence type="ECO:0000256" key="6">
    <source>
        <dbReference type="ARBA" id="ARBA00022454"/>
    </source>
</evidence>
<dbReference type="InterPro" id="IPR022006">
    <property type="entry name" value="INCENP_N"/>
</dbReference>
<accession>A0ABM1TTS2</accession>
<protein>
    <submittedName>
        <fullName evidence="21">Inner centromere protein isoform X1</fullName>
    </submittedName>
</protein>
<feature type="compositionally biased region" description="Polar residues" evidence="17">
    <location>
        <begin position="378"/>
        <end position="391"/>
    </location>
</feature>
<keyword evidence="9" id="KW-0493">Microtubule</keyword>
<dbReference type="PANTHER" id="PTHR13142">
    <property type="entry name" value="INNER CENTROMERE PROTEIN"/>
    <property type="match status" value="1"/>
</dbReference>
<dbReference type="InterPro" id="IPR005635">
    <property type="entry name" value="Inner_centromere_prot_ARK-bd"/>
</dbReference>
<keyword evidence="6" id="KW-0158">Chromosome</keyword>
<evidence type="ECO:0000256" key="5">
    <source>
        <dbReference type="ARBA" id="ARBA00010042"/>
    </source>
</evidence>
<feature type="region of interest" description="Disordered" evidence="17">
    <location>
        <begin position="749"/>
        <end position="791"/>
    </location>
</feature>
<dbReference type="Proteomes" id="UP000694915">
    <property type="component" value="Unplaced"/>
</dbReference>
<feature type="compositionally biased region" description="Basic residues" evidence="17">
    <location>
        <begin position="84"/>
        <end position="97"/>
    </location>
</feature>
<keyword evidence="8" id="KW-0132">Cell division</keyword>
<reference evidence="21" key="1">
    <citation type="submission" date="2025-08" db="UniProtKB">
        <authorList>
            <consortium name="RefSeq"/>
        </authorList>
    </citation>
    <scope>IDENTIFICATION</scope>
</reference>
<keyword evidence="10" id="KW-0498">Mitosis</keyword>
<keyword evidence="16" id="KW-0137">Centromere</keyword>
<dbReference type="PANTHER" id="PTHR13142:SF1">
    <property type="entry name" value="INNER CENTROMERE PROTEIN"/>
    <property type="match status" value="1"/>
</dbReference>
<sequence>MGTRAPGPIHLLELCDQKLLDFVCNVDNKDLMWLKEIKEEAERMFIREFNNEPELMPKTPSQKNRRRKRRVSNFQDENRDPMRKRLSRRKSRNSQRLRSKDKVEKATTSVGENGSPVLRRITRAAAAAAAASVASVASSPTAGSPPVIKKAVVEVSSREQLNAELHLIQLKGGCPPSSVQAPATPPTSQDILTSEEESTPKKVGAGKLESVIVSSLKATPQSSKNRGIEAGRSASKLKIARASQGLQDSPGSPDSPRKERVLSPLLPNNILPTTAKNPLGNARSVRQSLISQDSQVPLSKKYCLVAEQENATRRSSRLAKMADKEPEASARIICHSYLERLLNVEVPQKVSLEQESTKEAESEEAVPPPEEEPEVSKNSDYTSKLVTTDQATDIEEQQESKLDQTDGHREPPPSARRKRSYKQAMSEPDEEHLEDEELQPPQNKTPSPPCPANKVVRPLRTFLHTVQKNQMLMTPTLASRSSVMKSFIKRNTPLRVDPKCSFVEKERQRLESLRRKEEAEQLRRQKVEEEKRRRLEELKLKREERLRKVLQARERVEQMKEEKKKQIEQKFAQIDEKTERAKEERLAEKAKKKAAAKKMEEVEARRKQEEEARRLRWLQQEEEERRHQEMLQRKREEEQEQRKAAEARRLAEQREQERQLAEQERRREQERKREQECLQAKREMQEREKALRLQKERLQRELEEKKKKEEQQRLAEQRLKEEQAKKAKEAAASKALNVTVDVQSPVCTSYQMTPQGPKSHPKISTDNYGMDLNSDDSTDDEAHPRKPIPSWAKGTQLSQAIIHQYYHPPNLPELFGIILPLDLEDIFKKSKPRYHKRTSSAAWNSPPLKATRVASSLAYSLKKP</sequence>
<evidence type="ECO:0000256" key="15">
    <source>
        <dbReference type="ARBA" id="ARBA00023306"/>
    </source>
</evidence>
<feature type="compositionally biased region" description="Polar residues" evidence="17">
    <location>
        <begin position="749"/>
        <end position="767"/>
    </location>
</feature>
<evidence type="ECO:0000256" key="16">
    <source>
        <dbReference type="ARBA" id="ARBA00023328"/>
    </source>
</evidence>
<evidence type="ECO:0000256" key="13">
    <source>
        <dbReference type="ARBA" id="ARBA00023212"/>
    </source>
</evidence>
<feature type="region of interest" description="Disordered" evidence="17">
    <location>
        <begin position="176"/>
        <end position="206"/>
    </location>
</feature>
<feature type="region of interest" description="Disordered" evidence="17">
    <location>
        <begin position="701"/>
        <end position="734"/>
    </location>
</feature>
<feature type="compositionally biased region" description="Basic and acidic residues" evidence="17">
    <location>
        <begin position="398"/>
        <end position="411"/>
    </location>
</feature>
<evidence type="ECO:0000256" key="8">
    <source>
        <dbReference type="ARBA" id="ARBA00022618"/>
    </source>
</evidence>
<evidence type="ECO:0000256" key="11">
    <source>
        <dbReference type="ARBA" id="ARBA00022829"/>
    </source>
</evidence>
<keyword evidence="11" id="KW-0159">Chromosome partition</keyword>
<feature type="domain" description="Chromosome passenger complex (CPC) protein INCENP N-terminal" evidence="19">
    <location>
        <begin position="6"/>
        <end position="41"/>
    </location>
</feature>
<feature type="region of interest" description="Disordered" evidence="17">
    <location>
        <begin position="241"/>
        <end position="279"/>
    </location>
</feature>
<evidence type="ECO:0000256" key="4">
    <source>
        <dbReference type="ARBA" id="ARBA00004629"/>
    </source>
</evidence>
<evidence type="ECO:0000256" key="10">
    <source>
        <dbReference type="ARBA" id="ARBA00022776"/>
    </source>
</evidence>
<feature type="region of interest" description="Disordered" evidence="17">
    <location>
        <begin position="626"/>
        <end position="689"/>
    </location>
</feature>
<feature type="domain" description="Inner centromere protein ARK-binding" evidence="18">
    <location>
        <begin position="771"/>
        <end position="827"/>
    </location>
</feature>
<feature type="compositionally biased region" description="Basic and acidic residues" evidence="17">
    <location>
        <begin position="701"/>
        <end position="731"/>
    </location>
</feature>
<feature type="region of interest" description="Disordered" evidence="17">
    <location>
        <begin position="352"/>
        <end position="454"/>
    </location>
</feature>
<dbReference type="Pfam" id="PF12178">
    <property type="entry name" value="INCENP_N"/>
    <property type="match status" value="1"/>
</dbReference>
<evidence type="ECO:0000256" key="7">
    <source>
        <dbReference type="ARBA" id="ARBA00022490"/>
    </source>
</evidence>
<feature type="region of interest" description="Disordered" evidence="17">
    <location>
        <begin position="573"/>
        <end position="607"/>
    </location>
</feature>
<organism evidence="20 21">
    <name type="scientific">Microtus ochrogaster</name>
    <name type="common">Prairie vole</name>
    <dbReference type="NCBI Taxonomy" id="79684"/>
    <lineage>
        <taxon>Eukaryota</taxon>
        <taxon>Metazoa</taxon>
        <taxon>Chordata</taxon>
        <taxon>Craniata</taxon>
        <taxon>Vertebrata</taxon>
        <taxon>Euteleostomi</taxon>
        <taxon>Mammalia</taxon>
        <taxon>Eutheria</taxon>
        <taxon>Euarchontoglires</taxon>
        <taxon>Glires</taxon>
        <taxon>Rodentia</taxon>
        <taxon>Myomorpha</taxon>
        <taxon>Muroidea</taxon>
        <taxon>Cricetidae</taxon>
        <taxon>Arvicolinae</taxon>
        <taxon>Microtus</taxon>
    </lineage>
</organism>
<name>A0ABM1TTS2_MICOH</name>
<keyword evidence="12" id="KW-0995">Kinetochore</keyword>
<feature type="region of interest" description="Disordered" evidence="17">
    <location>
        <begin position="511"/>
        <end position="531"/>
    </location>
</feature>
<keyword evidence="20" id="KW-1185">Reference proteome</keyword>
<feature type="compositionally biased region" description="Basic and acidic residues" evidence="17">
    <location>
        <begin position="573"/>
        <end position="589"/>
    </location>
</feature>
<evidence type="ECO:0000313" key="21">
    <source>
        <dbReference type="RefSeq" id="XP_026633134.1"/>
    </source>
</evidence>
<keyword evidence="15" id="KW-0131">Cell cycle</keyword>